<gene>
    <name evidence="3" type="ORF">N0V83_002029</name>
</gene>
<keyword evidence="2" id="KW-0472">Membrane</keyword>
<dbReference type="OrthoDB" id="3779192at2759"/>
<reference evidence="3" key="1">
    <citation type="submission" date="2022-10" db="EMBL/GenBank/DDBJ databases">
        <title>Tapping the CABI collections for fungal endophytes: first genome assemblies for Collariella, Neodidymelliopsis, Ascochyta clinopodiicola, Didymella pomorum, Didymosphaeria variabile, Neocosmospora piperis and Neocucurbitaria cava.</title>
        <authorList>
            <person name="Hill R."/>
        </authorList>
    </citation>
    <scope>NUCLEOTIDE SEQUENCE</scope>
    <source>
        <strain evidence="3">IMI 356814</strain>
    </source>
</reference>
<dbReference type="EMBL" id="JAPEUY010000003">
    <property type="protein sequence ID" value="KAJ4374950.1"/>
    <property type="molecule type" value="Genomic_DNA"/>
</dbReference>
<feature type="transmembrane region" description="Helical" evidence="2">
    <location>
        <begin position="62"/>
        <end position="82"/>
    </location>
</feature>
<dbReference type="Proteomes" id="UP001140560">
    <property type="component" value="Unassembled WGS sequence"/>
</dbReference>
<dbReference type="AlphaFoldDB" id="A0A9W8YDB8"/>
<comment type="caution">
    <text evidence="3">The sequence shown here is derived from an EMBL/GenBank/DDBJ whole genome shotgun (WGS) entry which is preliminary data.</text>
</comment>
<feature type="region of interest" description="Disordered" evidence="1">
    <location>
        <begin position="147"/>
        <end position="209"/>
    </location>
</feature>
<evidence type="ECO:0000256" key="1">
    <source>
        <dbReference type="SAM" id="MobiDB-lite"/>
    </source>
</evidence>
<organism evidence="3 4">
    <name type="scientific">Neocucurbitaria cava</name>
    <dbReference type="NCBI Taxonomy" id="798079"/>
    <lineage>
        <taxon>Eukaryota</taxon>
        <taxon>Fungi</taxon>
        <taxon>Dikarya</taxon>
        <taxon>Ascomycota</taxon>
        <taxon>Pezizomycotina</taxon>
        <taxon>Dothideomycetes</taxon>
        <taxon>Pleosporomycetidae</taxon>
        <taxon>Pleosporales</taxon>
        <taxon>Pleosporineae</taxon>
        <taxon>Cucurbitariaceae</taxon>
        <taxon>Neocucurbitaria</taxon>
    </lineage>
</organism>
<proteinExistence type="predicted"/>
<evidence type="ECO:0000313" key="3">
    <source>
        <dbReference type="EMBL" id="KAJ4374950.1"/>
    </source>
</evidence>
<name>A0A9W8YDB8_9PLEO</name>
<feature type="transmembrane region" description="Helical" evidence="2">
    <location>
        <begin position="12"/>
        <end position="36"/>
    </location>
</feature>
<protein>
    <submittedName>
        <fullName evidence="3">Uncharacterized protein</fullName>
    </submittedName>
</protein>
<evidence type="ECO:0000256" key="2">
    <source>
        <dbReference type="SAM" id="Phobius"/>
    </source>
</evidence>
<keyword evidence="2" id="KW-0812">Transmembrane</keyword>
<feature type="compositionally biased region" description="Basic and acidic residues" evidence="1">
    <location>
        <begin position="198"/>
        <end position="209"/>
    </location>
</feature>
<evidence type="ECO:0000313" key="4">
    <source>
        <dbReference type="Proteomes" id="UP001140560"/>
    </source>
</evidence>
<accession>A0A9W8YDB8</accession>
<keyword evidence="4" id="KW-1185">Reference proteome</keyword>
<sequence>MRMSSVVLIPIEWLSMCAMATAFGTSLSFALSLVIFNEVPLNTTGSADLMNFAMLVPLSKGYVVAAGTGGFLVLVACIAATVDACTRARAKESCSFEPTASALGISHGYQATMPDTPRDRVPTMYDPRKPFHADPGKAPVELDERGFANEGTQMGRRDSGLSEMGKAYDYEDEITGPLSLEKPQRVLQIRPSRPWSETPRRRDNTVHAM</sequence>
<keyword evidence="2" id="KW-1133">Transmembrane helix</keyword>